<accession>A0ABS0U652</accession>
<dbReference type="Proteomes" id="UP000696184">
    <property type="component" value="Unassembled WGS sequence"/>
</dbReference>
<evidence type="ECO:0000259" key="2">
    <source>
        <dbReference type="Pfam" id="PF03811"/>
    </source>
</evidence>
<evidence type="ECO:0000313" key="4">
    <source>
        <dbReference type="Proteomes" id="UP000696184"/>
    </source>
</evidence>
<evidence type="ECO:0000313" key="3">
    <source>
        <dbReference type="EMBL" id="MBI6549362.1"/>
    </source>
</evidence>
<proteinExistence type="predicted"/>
<organism evidence="3 4">
    <name type="scientific">Xenorhabdus lircayensis</name>
    <dbReference type="NCBI Taxonomy" id="2763499"/>
    <lineage>
        <taxon>Bacteria</taxon>
        <taxon>Pseudomonadati</taxon>
        <taxon>Pseudomonadota</taxon>
        <taxon>Gammaproteobacteria</taxon>
        <taxon>Enterobacterales</taxon>
        <taxon>Morganellaceae</taxon>
        <taxon>Xenorhabdus</taxon>
    </lineage>
</organism>
<keyword evidence="4" id="KW-1185">Reference proteome</keyword>
<reference evidence="3 4" key="1">
    <citation type="submission" date="2020-08" db="EMBL/GenBank/DDBJ databases">
        <title>Description of Xenorhabdus lircayensis sp. nov., the symbiotic bacterium associated with the entomopathogenic nematode Steirnernema unicornum.</title>
        <authorList>
            <person name="Castaneda-Alvarez C."/>
            <person name="Prodan S."/>
            <person name="Zamorano A."/>
            <person name="San-Blas E."/>
            <person name="Aballay E."/>
        </authorList>
    </citation>
    <scope>NUCLEOTIDE SEQUENCE [LARGE SCALE GENOMIC DNA]</scope>
    <source>
        <strain evidence="3 4">VLS</strain>
    </source>
</reference>
<name>A0ABS0U652_9GAMM</name>
<protein>
    <recommendedName>
        <fullName evidence="2">InsA N-terminal zinc ribbon domain-containing protein</fullName>
    </recommendedName>
</protein>
<gene>
    <name evidence="3" type="ORF">H8A87_11675</name>
</gene>
<comment type="caution">
    <text evidence="3">The sequence shown here is derived from an EMBL/GenBank/DDBJ whole genome shotgun (WGS) entry which is preliminary data.</text>
</comment>
<dbReference type="RefSeq" id="WP_198690133.1">
    <property type="nucleotide sequence ID" value="NZ_CAWPUD010000037.1"/>
</dbReference>
<dbReference type="Pfam" id="PF03811">
    <property type="entry name" value="Zn_ribbon_InsA"/>
    <property type="match status" value="1"/>
</dbReference>
<dbReference type="EMBL" id="JACOII010000039">
    <property type="protein sequence ID" value="MBI6549362.1"/>
    <property type="molecule type" value="Genomic_DNA"/>
</dbReference>
<feature type="domain" description="InsA N-terminal zinc ribbon" evidence="2">
    <location>
        <begin position="8"/>
        <end position="38"/>
    </location>
</feature>
<dbReference type="InterPro" id="IPR003220">
    <property type="entry name" value="InsA_N_dom_Znf"/>
</dbReference>
<sequence>MEFLIPVVSVTCPHSQSSEIVVRNGTSRAGHQRYLGSDAQSNENSR</sequence>
<evidence type="ECO:0000256" key="1">
    <source>
        <dbReference type="SAM" id="MobiDB-lite"/>
    </source>
</evidence>
<feature type="region of interest" description="Disordered" evidence="1">
    <location>
        <begin position="23"/>
        <end position="46"/>
    </location>
</feature>